<sequence>MCAGGRRLSAGGGNLSLSGTFGHGDLLRGFSAEGGGFSMKWASDALSSLCKSGGDLRASGAIGGGDFFGDLSASDAPDGVFGGLLLRQLSCQRHNRLLRPSRLQSGGWMGDVDDIIVSSGATASVCMKLRRAPGREGLRIVGVHSLLPGLGAPKEGRDVSFCHHRLNIDVRGPEKVGQVRVRR</sequence>
<evidence type="ECO:0000313" key="1">
    <source>
        <dbReference type="EMBL" id="KAF0307688.1"/>
    </source>
</evidence>
<keyword evidence="2" id="KW-1185">Reference proteome</keyword>
<comment type="caution">
    <text evidence="1">The sequence shown here is derived from an EMBL/GenBank/DDBJ whole genome shotgun (WGS) entry which is preliminary data.</text>
</comment>
<gene>
    <name evidence="1" type="ORF">FJT64_021018</name>
</gene>
<dbReference type="Proteomes" id="UP000440578">
    <property type="component" value="Unassembled WGS sequence"/>
</dbReference>
<dbReference type="EMBL" id="VIIS01000552">
    <property type="protein sequence ID" value="KAF0307688.1"/>
    <property type="molecule type" value="Genomic_DNA"/>
</dbReference>
<evidence type="ECO:0000313" key="2">
    <source>
        <dbReference type="Proteomes" id="UP000440578"/>
    </source>
</evidence>
<accession>A0A6A4WYY7</accession>
<dbReference type="AlphaFoldDB" id="A0A6A4WYY7"/>
<reference evidence="1 2" key="1">
    <citation type="submission" date="2019-07" db="EMBL/GenBank/DDBJ databases">
        <title>Draft genome assembly of a fouling barnacle, Amphibalanus amphitrite (Darwin, 1854): The first reference genome for Thecostraca.</title>
        <authorList>
            <person name="Kim W."/>
        </authorList>
    </citation>
    <scope>NUCLEOTIDE SEQUENCE [LARGE SCALE GENOMIC DNA]</scope>
    <source>
        <strain evidence="1">SNU_AA5</strain>
        <tissue evidence="1">Soma without cirri and trophi</tissue>
    </source>
</reference>
<name>A0A6A4WYY7_AMPAM</name>
<organism evidence="1 2">
    <name type="scientific">Amphibalanus amphitrite</name>
    <name type="common">Striped barnacle</name>
    <name type="synonym">Balanus amphitrite</name>
    <dbReference type="NCBI Taxonomy" id="1232801"/>
    <lineage>
        <taxon>Eukaryota</taxon>
        <taxon>Metazoa</taxon>
        <taxon>Ecdysozoa</taxon>
        <taxon>Arthropoda</taxon>
        <taxon>Crustacea</taxon>
        <taxon>Multicrustacea</taxon>
        <taxon>Cirripedia</taxon>
        <taxon>Thoracica</taxon>
        <taxon>Thoracicalcarea</taxon>
        <taxon>Balanomorpha</taxon>
        <taxon>Balanoidea</taxon>
        <taxon>Balanidae</taxon>
        <taxon>Amphibalaninae</taxon>
        <taxon>Amphibalanus</taxon>
    </lineage>
</organism>
<proteinExistence type="predicted"/>
<protein>
    <submittedName>
        <fullName evidence="1">Uncharacterized protein</fullName>
    </submittedName>
</protein>